<sequence>MRQIILALGHRFKTPGVRQVGPRIFPPHYHRPRHPPPLLPGPPPQTMFSEPSSQFSGDPPWGTTVSKEQIKCRILFGLLLCSLFLPSTATHVVRDSILSSAGTTAYLPSRLALPGLYPIHRRDSCLPPTATHAAGTLSYPPPGLLPTSHRDSRCRDSILSTAGTPAYLPPRLTLPGLYPINRQDCCLPPTVTHVAGRLFYPPPGLLPTSHRDSPCRETILSTARTPTYLPPQLTLPGLYTILRRDSCLPPTATSVAGTLSYPPPGLLPTSHRDSRCRDSSLLPTATHVLPGLYPIHRRDSCLSPTATHLAGTPPYFLPRHTCCRDSVLIPLNSHHRLVLVTGSPTGWYTPAQPEAAVRMTNWTIRSWNKETPRAVRVLLATETSRGRPSRNTGGASTHSLNEADLQNDFNKIVAKREAENLRLLPARLPLQKSVSTPSIVAVRDIASEAVVDGTEQTLPP</sequence>
<name>A0A7R9B9A1_TIMSH</name>
<feature type="compositionally biased region" description="Polar residues" evidence="1">
    <location>
        <begin position="389"/>
        <end position="400"/>
    </location>
</feature>
<proteinExistence type="predicted"/>
<organism evidence="2">
    <name type="scientific">Timema shepardi</name>
    <name type="common">Walking stick</name>
    <dbReference type="NCBI Taxonomy" id="629360"/>
    <lineage>
        <taxon>Eukaryota</taxon>
        <taxon>Metazoa</taxon>
        <taxon>Ecdysozoa</taxon>
        <taxon>Arthropoda</taxon>
        <taxon>Hexapoda</taxon>
        <taxon>Insecta</taxon>
        <taxon>Pterygota</taxon>
        <taxon>Neoptera</taxon>
        <taxon>Polyneoptera</taxon>
        <taxon>Phasmatodea</taxon>
        <taxon>Timematodea</taxon>
        <taxon>Timematoidea</taxon>
        <taxon>Timematidae</taxon>
        <taxon>Timema</taxon>
    </lineage>
</organism>
<dbReference type="EMBL" id="OC015443">
    <property type="protein sequence ID" value="CAD7268668.1"/>
    <property type="molecule type" value="Genomic_DNA"/>
</dbReference>
<evidence type="ECO:0000256" key="1">
    <source>
        <dbReference type="SAM" id="MobiDB-lite"/>
    </source>
</evidence>
<feature type="region of interest" description="Disordered" evidence="1">
    <location>
        <begin position="381"/>
        <end position="402"/>
    </location>
</feature>
<dbReference type="AlphaFoldDB" id="A0A7R9B9A1"/>
<evidence type="ECO:0000313" key="2">
    <source>
        <dbReference type="EMBL" id="CAD7268668.1"/>
    </source>
</evidence>
<protein>
    <submittedName>
        <fullName evidence="2">Uncharacterized protein</fullName>
    </submittedName>
</protein>
<accession>A0A7R9B9A1</accession>
<reference evidence="2" key="1">
    <citation type="submission" date="2020-11" db="EMBL/GenBank/DDBJ databases">
        <authorList>
            <person name="Tran Van P."/>
        </authorList>
    </citation>
    <scope>NUCLEOTIDE SEQUENCE</scope>
</reference>
<gene>
    <name evidence="2" type="ORF">TSIB3V08_LOCUS12669</name>
</gene>